<evidence type="ECO:0000259" key="10">
    <source>
        <dbReference type="Pfam" id="PF00732"/>
    </source>
</evidence>
<reference evidence="12" key="1">
    <citation type="submission" date="2023-03" db="EMBL/GenBank/DDBJ databases">
        <title>Massive genome expansion in bonnet fungi (Mycena s.s.) driven by repeated elements and novel gene families across ecological guilds.</title>
        <authorList>
            <consortium name="Lawrence Berkeley National Laboratory"/>
            <person name="Harder C.B."/>
            <person name="Miyauchi S."/>
            <person name="Viragh M."/>
            <person name="Kuo A."/>
            <person name="Thoen E."/>
            <person name="Andreopoulos B."/>
            <person name="Lu D."/>
            <person name="Skrede I."/>
            <person name="Drula E."/>
            <person name="Henrissat B."/>
            <person name="Morin E."/>
            <person name="Kohler A."/>
            <person name="Barry K."/>
            <person name="LaButti K."/>
            <person name="Morin E."/>
            <person name="Salamov A."/>
            <person name="Lipzen A."/>
            <person name="Mereny Z."/>
            <person name="Hegedus B."/>
            <person name="Baldrian P."/>
            <person name="Stursova M."/>
            <person name="Weitz H."/>
            <person name="Taylor A."/>
            <person name="Grigoriev I.V."/>
            <person name="Nagy L.G."/>
            <person name="Martin F."/>
            <person name="Kauserud H."/>
        </authorList>
    </citation>
    <scope>NUCLEOTIDE SEQUENCE</scope>
    <source>
        <strain evidence="12">CBHHK182m</strain>
    </source>
</reference>
<feature type="binding site" evidence="9">
    <location>
        <position position="88"/>
    </location>
    <ligand>
        <name>FAD</name>
        <dbReference type="ChEBI" id="CHEBI:57692"/>
    </ligand>
</feature>
<evidence type="ECO:0000256" key="4">
    <source>
        <dbReference type="ARBA" id="ARBA00022729"/>
    </source>
</evidence>
<dbReference type="Gene3D" id="3.30.560.10">
    <property type="entry name" value="Glucose Oxidase, domain 3"/>
    <property type="match status" value="1"/>
</dbReference>
<dbReference type="Pfam" id="PF00732">
    <property type="entry name" value="GMC_oxred_N"/>
    <property type="match status" value="1"/>
</dbReference>
<evidence type="ECO:0000313" key="13">
    <source>
        <dbReference type="Proteomes" id="UP001215598"/>
    </source>
</evidence>
<comment type="cofactor">
    <cofactor evidence="1 9">
        <name>FAD</name>
        <dbReference type="ChEBI" id="CHEBI:57692"/>
    </cofactor>
</comment>
<protein>
    <submittedName>
        <fullName evidence="12">Alcohol oxidase</fullName>
    </submittedName>
</protein>
<dbReference type="InterPro" id="IPR012132">
    <property type="entry name" value="GMC_OxRdtase"/>
</dbReference>
<dbReference type="AlphaFoldDB" id="A0AAD7JKB0"/>
<dbReference type="GO" id="GO:0050660">
    <property type="term" value="F:flavin adenine dinucleotide binding"/>
    <property type="evidence" value="ECO:0007669"/>
    <property type="project" value="InterPro"/>
</dbReference>
<dbReference type="PIRSF" id="PIRSF000137">
    <property type="entry name" value="Alcohol_oxidase"/>
    <property type="match status" value="1"/>
</dbReference>
<dbReference type="EMBL" id="JARKIB010000023">
    <property type="protein sequence ID" value="KAJ7766704.1"/>
    <property type="molecule type" value="Genomic_DNA"/>
</dbReference>
<keyword evidence="13" id="KW-1185">Reference proteome</keyword>
<feature type="binding site" evidence="9">
    <location>
        <begin position="15"/>
        <end position="16"/>
    </location>
    <ligand>
        <name>FAD</name>
        <dbReference type="ChEBI" id="CHEBI:57692"/>
    </ligand>
</feature>
<evidence type="ECO:0000256" key="8">
    <source>
        <dbReference type="PIRSR" id="PIRSR000137-1"/>
    </source>
</evidence>
<proteinExistence type="inferred from homology"/>
<keyword evidence="3" id="KW-0285">Flavoprotein</keyword>
<evidence type="ECO:0000313" key="12">
    <source>
        <dbReference type="EMBL" id="KAJ7766704.1"/>
    </source>
</evidence>
<dbReference type="Gene3D" id="3.50.50.60">
    <property type="entry name" value="FAD/NAD(P)-binding domain"/>
    <property type="match status" value="1"/>
</dbReference>
<dbReference type="GO" id="GO:0016614">
    <property type="term" value="F:oxidoreductase activity, acting on CH-OH group of donors"/>
    <property type="evidence" value="ECO:0007669"/>
    <property type="project" value="InterPro"/>
</dbReference>
<feature type="active site" description="Proton acceptor" evidence="8">
    <location>
        <position position="586"/>
    </location>
</feature>
<comment type="caution">
    <text evidence="12">The sequence shown here is derived from an EMBL/GenBank/DDBJ whole genome shotgun (WGS) entry which is preliminary data.</text>
</comment>
<feature type="binding site" evidence="9">
    <location>
        <position position="237"/>
    </location>
    <ligand>
        <name>FAD</name>
        <dbReference type="ChEBI" id="CHEBI:57692"/>
    </ligand>
</feature>
<dbReference type="PANTHER" id="PTHR11552">
    <property type="entry name" value="GLUCOSE-METHANOL-CHOLINE GMC OXIDOREDUCTASE"/>
    <property type="match status" value="1"/>
</dbReference>
<keyword evidence="6" id="KW-0560">Oxidoreductase</keyword>
<evidence type="ECO:0000256" key="9">
    <source>
        <dbReference type="PIRSR" id="PIRSR000137-2"/>
    </source>
</evidence>
<evidence type="ECO:0000256" key="7">
    <source>
        <dbReference type="ARBA" id="ARBA00023180"/>
    </source>
</evidence>
<dbReference type="Pfam" id="PF05199">
    <property type="entry name" value="GMC_oxred_C"/>
    <property type="match status" value="1"/>
</dbReference>
<dbReference type="Proteomes" id="UP001215598">
    <property type="component" value="Unassembled WGS sequence"/>
</dbReference>
<evidence type="ECO:0000256" key="3">
    <source>
        <dbReference type="ARBA" id="ARBA00022630"/>
    </source>
</evidence>
<evidence type="ECO:0000256" key="1">
    <source>
        <dbReference type="ARBA" id="ARBA00001974"/>
    </source>
</evidence>
<feature type="domain" description="Glucose-methanol-choline oxidoreductase N-terminal" evidence="10">
    <location>
        <begin position="103"/>
        <end position="314"/>
    </location>
</feature>
<dbReference type="InterPro" id="IPR007867">
    <property type="entry name" value="GMC_OxRtase_C"/>
</dbReference>
<dbReference type="InterPro" id="IPR000172">
    <property type="entry name" value="GMC_OxRdtase_N"/>
</dbReference>
<name>A0AAD7JKB0_9AGAR</name>
<evidence type="ECO:0000256" key="2">
    <source>
        <dbReference type="ARBA" id="ARBA00010790"/>
    </source>
</evidence>
<dbReference type="SUPFAM" id="SSF54373">
    <property type="entry name" value="FAD-linked reductases, C-terminal domain"/>
    <property type="match status" value="1"/>
</dbReference>
<evidence type="ECO:0000259" key="11">
    <source>
        <dbReference type="Pfam" id="PF05199"/>
    </source>
</evidence>
<keyword evidence="4" id="KW-0732">Signal</keyword>
<keyword evidence="5 9" id="KW-0274">FAD</keyword>
<evidence type="ECO:0000256" key="6">
    <source>
        <dbReference type="ARBA" id="ARBA00023002"/>
    </source>
</evidence>
<feature type="active site" description="Proton donor" evidence="8">
    <location>
        <position position="543"/>
    </location>
</feature>
<dbReference type="SUPFAM" id="SSF51905">
    <property type="entry name" value="FAD/NAD(P)-binding domain"/>
    <property type="match status" value="1"/>
</dbReference>
<comment type="similarity">
    <text evidence="2">Belongs to the GMC oxidoreductase family.</text>
</comment>
<dbReference type="PANTHER" id="PTHR11552:SF201">
    <property type="entry name" value="GLUCOSE-METHANOL-CHOLINE OXIDOREDUCTASE N-TERMINAL DOMAIN-CONTAINING PROTEIN"/>
    <property type="match status" value="1"/>
</dbReference>
<sequence length="609" mass="66393">MTNSHFDYLIIGGGTSGLVVATRLVEDPAIRVCVLEAGEDITAQTDIMVPGFAFKNISGNKPDIDWGFKTLPQPNAAGRSIYHARSVVCLVSPPFVSAHQPVLRGHAAEYDAFETLGSPGWNWKSLAPYFKKSEAFIASPEQIKTYRVSPNEETYGTDGPIKRNLPQKAGGFAEPFLKGLESLGIAHNPDSFSGDNRGWSAGNRSIDAQATRSSSASGYYEPNKSKSNLVIVTGAHVTRVLFNKRDGDSDLVASGAEYLKNGQLQTANAKSEVILCAFQSPQLLELSGIGDAKLLRSLGIDVLLDLPGVGNNLRTFQLDHFYCSYVAEADPKYESLEVLAGDLLDCSFIFLYSSEESRSGLFAEAAASYYGFLPKRNFFEENFDFGSVPDRFNDQQWDLQKEWLMNDTVPFLECVHHFHISFVFSHFNVRVGIFPGFIPSPGHTAEDGKSYCSLFLALTHAFARGSVHITSSDPLNAPAIDPGVLDNEWDMTVLMQAIKFGRRLVAAEGMKAAVIKEVLPGSAVQTDEELKSYIRKIITTTFHPIGTAAMLPVGSGGVVDPALRVYGTANLRVVDASIIPIHFSAHVQATVYAVAEKVCRSFAYDGQET</sequence>
<dbReference type="InterPro" id="IPR036188">
    <property type="entry name" value="FAD/NAD-bd_sf"/>
</dbReference>
<accession>A0AAD7JKB0</accession>
<feature type="domain" description="Glucose-methanol-choline oxidoreductase C-terminal" evidence="11">
    <location>
        <begin position="463"/>
        <end position="595"/>
    </location>
</feature>
<organism evidence="12 13">
    <name type="scientific">Mycena metata</name>
    <dbReference type="NCBI Taxonomy" id="1033252"/>
    <lineage>
        <taxon>Eukaryota</taxon>
        <taxon>Fungi</taxon>
        <taxon>Dikarya</taxon>
        <taxon>Basidiomycota</taxon>
        <taxon>Agaricomycotina</taxon>
        <taxon>Agaricomycetes</taxon>
        <taxon>Agaricomycetidae</taxon>
        <taxon>Agaricales</taxon>
        <taxon>Marasmiineae</taxon>
        <taxon>Mycenaceae</taxon>
        <taxon>Mycena</taxon>
    </lineage>
</organism>
<gene>
    <name evidence="12" type="ORF">B0H16DRAFT_1309109</name>
</gene>
<keyword evidence="7" id="KW-0325">Glycoprotein</keyword>
<evidence type="ECO:0000256" key="5">
    <source>
        <dbReference type="ARBA" id="ARBA00022827"/>
    </source>
</evidence>